<feature type="region of interest" description="Disordered" evidence="1">
    <location>
        <begin position="1"/>
        <end position="31"/>
    </location>
</feature>
<feature type="compositionally biased region" description="Basic residues" evidence="1">
    <location>
        <begin position="1679"/>
        <end position="1689"/>
    </location>
</feature>
<proteinExistence type="predicted"/>
<dbReference type="InterPro" id="IPR012677">
    <property type="entry name" value="Nucleotide-bd_a/b_plait_sf"/>
</dbReference>
<dbReference type="InterPro" id="IPR035979">
    <property type="entry name" value="RBD_domain_sf"/>
</dbReference>
<name>A0A1Q9F1M1_SYMMI</name>
<feature type="region of interest" description="Disordered" evidence="1">
    <location>
        <begin position="1525"/>
        <end position="1553"/>
    </location>
</feature>
<keyword evidence="4" id="KW-1185">Reference proteome</keyword>
<gene>
    <name evidence="3" type="primary">mei2</name>
    <name evidence="3" type="ORF">AK812_SmicGene2366</name>
</gene>
<dbReference type="OrthoDB" id="417481at2759"/>
<accession>A0A1Q9F1M1</accession>
<dbReference type="GO" id="GO:0003677">
    <property type="term" value="F:DNA binding"/>
    <property type="evidence" value="ECO:0007669"/>
    <property type="project" value="InterPro"/>
</dbReference>
<feature type="region of interest" description="Disordered" evidence="1">
    <location>
        <begin position="1666"/>
        <end position="1697"/>
    </location>
</feature>
<evidence type="ECO:0000259" key="2">
    <source>
        <dbReference type="Pfam" id="PF04059"/>
    </source>
</evidence>
<evidence type="ECO:0000256" key="1">
    <source>
        <dbReference type="SAM" id="MobiDB-lite"/>
    </source>
</evidence>
<dbReference type="InterPro" id="IPR007201">
    <property type="entry name" value="Mei2-like_Rrm_C"/>
</dbReference>
<protein>
    <submittedName>
        <fullName evidence="3">Meiosis protein mei2</fullName>
    </submittedName>
</protein>
<evidence type="ECO:0000313" key="3">
    <source>
        <dbReference type="EMBL" id="OLQ13557.1"/>
    </source>
</evidence>
<evidence type="ECO:0000313" key="4">
    <source>
        <dbReference type="Proteomes" id="UP000186817"/>
    </source>
</evidence>
<feature type="compositionally biased region" description="Low complexity" evidence="1">
    <location>
        <begin position="1531"/>
        <end position="1550"/>
    </location>
</feature>
<dbReference type="EMBL" id="LSRX01000026">
    <property type="protein sequence ID" value="OLQ13557.1"/>
    <property type="molecule type" value="Genomic_DNA"/>
</dbReference>
<dbReference type="Proteomes" id="UP000186817">
    <property type="component" value="Unassembled WGS sequence"/>
</dbReference>
<reference evidence="3 4" key="1">
    <citation type="submission" date="2016-02" db="EMBL/GenBank/DDBJ databases">
        <title>Genome analysis of coral dinoflagellate symbionts highlights evolutionary adaptations to a symbiotic lifestyle.</title>
        <authorList>
            <person name="Aranda M."/>
            <person name="Li Y."/>
            <person name="Liew Y.J."/>
            <person name="Baumgarten S."/>
            <person name="Simakov O."/>
            <person name="Wilson M."/>
            <person name="Piel J."/>
            <person name="Ashoor H."/>
            <person name="Bougouffa S."/>
            <person name="Bajic V.B."/>
            <person name="Ryu T."/>
            <person name="Ravasi T."/>
            <person name="Bayer T."/>
            <person name="Micklem G."/>
            <person name="Kim H."/>
            <person name="Bhak J."/>
            <person name="Lajeunesse T.C."/>
            <person name="Voolstra C.R."/>
        </authorList>
    </citation>
    <scope>NUCLEOTIDE SEQUENCE [LARGE SCALE GENOMIC DNA]</scope>
    <source>
        <strain evidence="3 4">CCMP2467</strain>
    </source>
</reference>
<dbReference type="CDD" id="cd12277">
    <property type="entry name" value="RRM3_MEI2_EAR1_like"/>
    <property type="match status" value="1"/>
</dbReference>
<feature type="region of interest" description="Disordered" evidence="1">
    <location>
        <begin position="1394"/>
        <end position="1414"/>
    </location>
</feature>
<comment type="caution">
    <text evidence="3">The sequence shown here is derived from an EMBL/GenBank/DDBJ whole genome shotgun (WGS) entry which is preliminary data.</text>
</comment>
<sequence length="1697" mass="188144">MTGSFPASYDGGKADESPPSSQSDKIRVPGSRASTYTGAGFFNGVFRKLLRVGSGLGHFARSLVSHDFAYCTTMSTASTTNLPAAGFPMPLPFPEVMKDAGDSGGVSDSEAALKRGVNSIVLVLDYLHLGRPRRAPSYLRIGARLRQKQWDTVSWLKECARVWIETEAIGPSEMGRGASKVESIEGLVGELSRRASEFGLQSTYDSKKLGAIPAQLPPSEAAGHIVGQSRSSSLTAFKTIEPSRLQFLGAPTFEPRPYLDPLTRAVFEDPDAFAVPLQQYTGELPRVRVHSSYDKKIQLFRMLDQTHRLKLLPPKDVNPALCAGLFSVVKNAQKDRLILDARPRNCLELPVERWIGSLASAEALCSLVLPHGHEFRASSNDLRDFYYFFSVGGARAARNVFAGAVRTQDLKGMNALTLELSALPYVYGSLSSLAMGDLQVNYSAEEAQFLEADHINEIYHEVYYVDRSDEPFLWPTLRWMWLGKAWERMHGQLEAEMELPEGEVPAYSEVFSRPARMSAHRRELFGIDSQVTLGALLKGRSASTSLNRVLQQSVPNMLGFDIYLEPMYFETSRNRADGPSRGATVPPPSRQAPSWWQEVERGDFERFDRWRAHYSIDDHTLSGLPDFAELNQGVPLRPPLSVEFEAAEFEVEPRETVTPTEIIAEVNYGTIPPATAWPEIAAALSTFNRKQVVLGKGRTWPPQEPGFLDLYSGMRGVPRALRQLGASWTLCFDIAGGQHQDLGVPALQEKLMWLLRSGAFIGMGAAPMCSSFSTAVTPPIRSSLEPYGMQSASGRMQARMREGNAHALWTLRMAQACHELQIGFWVENPASSWMFRLPEWESWVRDAAEVDRWVVDFCQYKAPREITPTYSFEDGLARDIAAQLLDHSRKSALCCTSSCAFQSCSRVGEAKNPGPPRRRLVSRTGELEAVPLVSERTVALQQRVWDKFRDWLHGRLCSATVASLFTLPSLVALFLAEFGTELYRNGEPIHLFRHLLASAPRKIIGIKPYLSVSWDMLSRWEIVEPAEHRVPVPEVVVHAMLAIALGWGWDRFAGTLALIFYSIARPGEVLRGFRSQLALPRDLLATDYSICYFRVTEPKARRRGRGRLQHVSVRDAKLVRLFDVVFGSLDSDTPLFPASPSSFRRRWNRLLQVLDVPPHAGLIPGGLRGGGAVAAFQKGESIPGLLWRMRLKHMTTLESYLQEVTASTVVPQLSAEYRSQVAAAAALFPSVLALKDHDDITKASNIGYIIPTQVLEQFISCAGLQGAERAAEGGEPSKGYLGVSSLGVGSVQTLESVPLRRMFGLPENFKRRHTAPTRRTPKAMEPLRLPFPSGDSGTDKVIVKKTFLEVVEDITPRGLPATYNSDSVITSRFGRQLSGKSVVDDEAYEAVPEDADGSPYIQSKDLETEPYPDFPRSIDLVRSTASKTERPIEEVDDQEEELPVLLGGKSHVEKDKIEEGPECSSSGRSRLLISTLLSEDETHPRVGRAPPPMMPVLGAAGIYRPSLDQLLAQYVVAGVPTLPGFVPTPQPSDSTSSQPHSSQSSQPRTTVMLRNLPNNYTRAMVSTMMDKENFKGKYDFLYLPIDFRSKANLGYAFVNLVDEKQVKAFWKVFDGYTRWVLPSAKVCSVSWSGPHQGQQAHVDRYRDSPIMHSSVPDEFKPAIFAQGTGERMDFPAPSKKLRAPRRRPGHGGSEKPG</sequence>
<dbReference type="SUPFAM" id="SSF54928">
    <property type="entry name" value="RNA-binding domain, RBD"/>
    <property type="match status" value="1"/>
</dbReference>
<dbReference type="InterPro" id="IPR011010">
    <property type="entry name" value="DNA_brk_join_enz"/>
</dbReference>
<organism evidence="3 4">
    <name type="scientific">Symbiodinium microadriaticum</name>
    <name type="common">Dinoflagellate</name>
    <name type="synonym">Zooxanthella microadriatica</name>
    <dbReference type="NCBI Taxonomy" id="2951"/>
    <lineage>
        <taxon>Eukaryota</taxon>
        <taxon>Sar</taxon>
        <taxon>Alveolata</taxon>
        <taxon>Dinophyceae</taxon>
        <taxon>Suessiales</taxon>
        <taxon>Symbiodiniaceae</taxon>
        <taxon>Symbiodinium</taxon>
    </lineage>
</organism>
<dbReference type="Pfam" id="PF04059">
    <property type="entry name" value="RRM_2"/>
    <property type="match status" value="1"/>
</dbReference>
<feature type="domain" description="Mei2-like C-terminal RNA recognition motif" evidence="2">
    <location>
        <begin position="1548"/>
        <end position="1644"/>
    </location>
</feature>
<dbReference type="SUPFAM" id="SSF56349">
    <property type="entry name" value="DNA breaking-rejoining enzymes"/>
    <property type="match status" value="1"/>
</dbReference>
<dbReference type="Gene3D" id="3.30.70.330">
    <property type="match status" value="1"/>
</dbReference>